<keyword evidence="3" id="KW-1185">Reference proteome</keyword>
<feature type="domain" description="Metallo-beta-lactamase" evidence="1">
    <location>
        <begin position="252"/>
        <end position="480"/>
    </location>
</feature>
<dbReference type="AlphaFoldDB" id="A0AAF0FX29"/>
<evidence type="ECO:0000313" key="3">
    <source>
        <dbReference type="Proteomes" id="UP001218895"/>
    </source>
</evidence>
<dbReference type="Proteomes" id="UP001218895">
    <property type="component" value="Chromosome"/>
</dbReference>
<evidence type="ECO:0000313" key="2">
    <source>
        <dbReference type="EMBL" id="WFN36619.1"/>
    </source>
</evidence>
<protein>
    <submittedName>
        <fullName evidence="2">MBL fold metallo-hydrolase</fullName>
    </submittedName>
</protein>
<dbReference type="SMART" id="SM00849">
    <property type="entry name" value="Lactamase_B"/>
    <property type="match status" value="1"/>
</dbReference>
<reference evidence="2" key="1">
    <citation type="submission" date="2022-01" db="EMBL/GenBank/DDBJ databases">
        <title>Complete genome of Methanomicrobium antiquum DSM 21220.</title>
        <authorList>
            <person name="Chen S.-C."/>
            <person name="You Y.-T."/>
            <person name="Zhou Y.-Z."/>
            <person name="Lai M.-C."/>
        </authorList>
    </citation>
    <scope>NUCLEOTIDE SEQUENCE</scope>
    <source>
        <strain evidence="2">DSM 21220</strain>
    </source>
</reference>
<organism evidence="2 3">
    <name type="scientific">Methanomicrobium antiquum</name>
    <dbReference type="NCBI Taxonomy" id="487686"/>
    <lineage>
        <taxon>Archaea</taxon>
        <taxon>Methanobacteriati</taxon>
        <taxon>Methanobacteriota</taxon>
        <taxon>Stenosarchaea group</taxon>
        <taxon>Methanomicrobia</taxon>
        <taxon>Methanomicrobiales</taxon>
        <taxon>Methanomicrobiaceae</taxon>
        <taxon>Methanomicrobium</taxon>
    </lineage>
</organism>
<dbReference type="InterPro" id="IPR001279">
    <property type="entry name" value="Metallo-B-lactamas"/>
</dbReference>
<evidence type="ECO:0000259" key="1">
    <source>
        <dbReference type="SMART" id="SM00849"/>
    </source>
</evidence>
<dbReference type="Gene3D" id="3.60.15.10">
    <property type="entry name" value="Ribonuclease Z/Hydroxyacylglutathione hydrolase-like"/>
    <property type="match status" value="1"/>
</dbReference>
<dbReference type="EMBL" id="CP091092">
    <property type="protein sequence ID" value="WFN36619.1"/>
    <property type="molecule type" value="Genomic_DNA"/>
</dbReference>
<accession>A0AAF0FX29</accession>
<dbReference type="KEGG" id="manq:L1994_10825"/>
<gene>
    <name evidence="2" type="ORF">L1994_10825</name>
</gene>
<dbReference type="Pfam" id="PF00753">
    <property type="entry name" value="Lactamase_B"/>
    <property type="match status" value="1"/>
</dbReference>
<dbReference type="InterPro" id="IPR036866">
    <property type="entry name" value="RibonucZ/Hydroxyglut_hydro"/>
</dbReference>
<sequence>MNILNKYSFVAYIPNRPEALNLAAGIITELDGNINRIHYDRQIDSQTAFFEVTCTEDAYIRIKEKLSKIGFLRNSLKSLPFLKFSVNLLNRSGALLEFLNIVSDAGAYIGSIDFDDTGSFPETVYVSMNLEEEHRAEELLNALKNHYKIEIIDYDTTGTKLDKTIFYVRFAQQLRRYLQNADDTALMDFLKDINHTVQELTRLGENPDEIFENYILCGEFLNKTTGDGFYADVQEIRIIDNLTLFCFQMPGGGSIFIFDAPDEIVMIDTGYGIYAEDAKKMFAYYGLDVEKKLKSVIITHGDADHCGAGGAYNVAAYMHPATLEIIKCGNRAWGSKSEKSILEKVYTTMIALFSHWNPSSEENIRLFPESSAERVKGFPVLAKIPIGGLSFDVLLSLGGHQFGQLLIFCREKGLIFTADSLMNFSSFTDERKRYNSIADFLVTSVNVDSSLAREERKGILEIVKDYEEESGEKCLICGGHGAVSVINSEGKLESFIEPEHYVHSLN</sequence>
<dbReference type="SUPFAM" id="SSF56281">
    <property type="entry name" value="Metallo-hydrolase/oxidoreductase"/>
    <property type="match status" value="1"/>
</dbReference>
<dbReference type="GeneID" id="79950897"/>
<dbReference type="RefSeq" id="WP_278099453.1">
    <property type="nucleotide sequence ID" value="NZ_CP091092.1"/>
</dbReference>
<proteinExistence type="predicted"/>
<name>A0AAF0FX29_9EURY</name>